<dbReference type="AlphaFoldDB" id="A0A9W7DDQ0"/>
<feature type="compositionally biased region" description="Low complexity" evidence="1">
    <location>
        <begin position="187"/>
        <end position="217"/>
    </location>
</feature>
<feature type="region of interest" description="Disordered" evidence="1">
    <location>
        <begin position="234"/>
        <end position="264"/>
    </location>
</feature>
<feature type="region of interest" description="Disordered" evidence="1">
    <location>
        <begin position="182"/>
        <end position="217"/>
    </location>
</feature>
<organism evidence="2 3">
    <name type="scientific">Ambrosiozyma monospora</name>
    <name type="common">Yeast</name>
    <name type="synonym">Endomycopsis monosporus</name>
    <dbReference type="NCBI Taxonomy" id="43982"/>
    <lineage>
        <taxon>Eukaryota</taxon>
        <taxon>Fungi</taxon>
        <taxon>Dikarya</taxon>
        <taxon>Ascomycota</taxon>
        <taxon>Saccharomycotina</taxon>
        <taxon>Pichiomycetes</taxon>
        <taxon>Pichiales</taxon>
        <taxon>Pichiaceae</taxon>
        <taxon>Ambrosiozyma</taxon>
    </lineage>
</organism>
<feature type="compositionally biased region" description="Low complexity" evidence="1">
    <location>
        <begin position="234"/>
        <end position="252"/>
    </location>
</feature>
<sequence>MYIKFEDWDLISSSTRSHPLIFQRLENRHILLSGGKIDTDEDLERLLDKCDLSGCRKLEKCAEVKKELKKKYLHDHLFIRLITLFNNKLRTRFLNDHIKRYKLMPFHPILRKPTIKQLAINKFYADFDFLQDSKTGLIWLKAEDEAKLMAISKDADFLVFEDRKEGELAHYGRMVITKAAPPPLVDPTTLSPTPIPTSASTSASASVSNSNSNSASNSAFTSISISTSTSIPTSTLHTTSSQISSCTSSVASPPSPPSPPGSHLGVHALVDVDLDDVLLDQVSLPVIDVLSDLTPPPVAKLASHVRTNMFF</sequence>
<evidence type="ECO:0000256" key="1">
    <source>
        <dbReference type="SAM" id="MobiDB-lite"/>
    </source>
</evidence>
<name>A0A9W7DDQ0_AMBMO</name>
<comment type="caution">
    <text evidence="2">The sequence shown here is derived from an EMBL/GenBank/DDBJ whole genome shotgun (WGS) entry which is preliminary data.</text>
</comment>
<accession>A0A9W7DDQ0</accession>
<evidence type="ECO:0000313" key="3">
    <source>
        <dbReference type="Proteomes" id="UP001165063"/>
    </source>
</evidence>
<gene>
    <name evidence="2" type="ORF">Amon01_000231600</name>
</gene>
<evidence type="ECO:0000313" key="2">
    <source>
        <dbReference type="EMBL" id="GMG21880.1"/>
    </source>
</evidence>
<proteinExistence type="predicted"/>
<dbReference type="Proteomes" id="UP001165063">
    <property type="component" value="Unassembled WGS sequence"/>
</dbReference>
<reference evidence="2" key="1">
    <citation type="submission" date="2023-04" db="EMBL/GenBank/DDBJ databases">
        <title>Ambrosiozyma monospora NBRC 1965.</title>
        <authorList>
            <person name="Ichikawa N."/>
            <person name="Sato H."/>
            <person name="Tonouchi N."/>
        </authorList>
    </citation>
    <scope>NUCLEOTIDE SEQUENCE</scope>
    <source>
        <strain evidence="2">NBRC 1965</strain>
    </source>
</reference>
<keyword evidence="3" id="KW-1185">Reference proteome</keyword>
<protein>
    <submittedName>
        <fullName evidence="2">Unnamed protein product</fullName>
    </submittedName>
</protein>
<dbReference type="EMBL" id="BSXU01000829">
    <property type="protein sequence ID" value="GMG21880.1"/>
    <property type="molecule type" value="Genomic_DNA"/>
</dbReference>